<evidence type="ECO:0000256" key="4">
    <source>
        <dbReference type="ARBA" id="ARBA00023163"/>
    </source>
</evidence>
<dbReference type="PANTHER" id="PTHR30118">
    <property type="entry name" value="HTH-TYPE TRANSCRIPTIONAL REGULATOR LEUO-RELATED"/>
    <property type="match status" value="1"/>
</dbReference>
<dbReference type="PRINTS" id="PR00039">
    <property type="entry name" value="HTHLYSR"/>
</dbReference>
<evidence type="ECO:0000256" key="2">
    <source>
        <dbReference type="ARBA" id="ARBA00023015"/>
    </source>
</evidence>
<gene>
    <name evidence="6" type="ORF">EV675_2855</name>
</gene>
<dbReference type="Gene3D" id="1.10.10.10">
    <property type="entry name" value="Winged helix-like DNA-binding domain superfamily/Winged helix DNA-binding domain"/>
    <property type="match status" value="1"/>
</dbReference>
<dbReference type="OrthoDB" id="8583877at2"/>
<dbReference type="PANTHER" id="PTHR30118:SF15">
    <property type="entry name" value="TRANSCRIPTIONAL REGULATORY PROTEIN"/>
    <property type="match status" value="1"/>
</dbReference>
<keyword evidence="3 6" id="KW-0238">DNA-binding</keyword>
<keyword evidence="4" id="KW-0804">Transcription</keyword>
<dbReference type="Gene3D" id="3.40.190.10">
    <property type="entry name" value="Periplasmic binding protein-like II"/>
    <property type="match status" value="2"/>
</dbReference>
<evidence type="ECO:0000256" key="1">
    <source>
        <dbReference type="ARBA" id="ARBA00009437"/>
    </source>
</evidence>
<dbReference type="Pfam" id="PF00126">
    <property type="entry name" value="HTH_1"/>
    <property type="match status" value="1"/>
</dbReference>
<keyword evidence="2" id="KW-0805">Transcription regulation</keyword>
<dbReference type="CDD" id="cd00090">
    <property type="entry name" value="HTH_ARSR"/>
    <property type="match status" value="1"/>
</dbReference>
<keyword evidence="7" id="KW-1185">Reference proteome</keyword>
<protein>
    <submittedName>
        <fullName evidence="6">DNA-binding transcriptional LysR family regulator</fullName>
    </submittedName>
</protein>
<evidence type="ECO:0000313" key="7">
    <source>
        <dbReference type="Proteomes" id="UP000292445"/>
    </source>
</evidence>
<dbReference type="SUPFAM" id="SSF53850">
    <property type="entry name" value="Periplasmic binding protein-like II"/>
    <property type="match status" value="1"/>
</dbReference>
<dbReference type="EMBL" id="SGXC01000002">
    <property type="protein sequence ID" value="RZS80259.1"/>
    <property type="molecule type" value="Genomic_DNA"/>
</dbReference>
<dbReference type="InterPro" id="IPR050389">
    <property type="entry name" value="LysR-type_TF"/>
</dbReference>
<dbReference type="GO" id="GO:0003700">
    <property type="term" value="F:DNA-binding transcription factor activity"/>
    <property type="evidence" value="ECO:0007669"/>
    <property type="project" value="InterPro"/>
</dbReference>
<evidence type="ECO:0000259" key="5">
    <source>
        <dbReference type="PROSITE" id="PS50931"/>
    </source>
</evidence>
<dbReference type="InterPro" id="IPR036388">
    <property type="entry name" value="WH-like_DNA-bd_sf"/>
</dbReference>
<dbReference type="SUPFAM" id="SSF46785">
    <property type="entry name" value="Winged helix' DNA-binding domain"/>
    <property type="match status" value="1"/>
</dbReference>
<evidence type="ECO:0000256" key="3">
    <source>
        <dbReference type="ARBA" id="ARBA00023125"/>
    </source>
</evidence>
<name>A0A4Q7NBH6_9BURK</name>
<organism evidence="6 7">
    <name type="scientific">Pigmentiphaga kullae</name>
    <dbReference type="NCBI Taxonomy" id="151784"/>
    <lineage>
        <taxon>Bacteria</taxon>
        <taxon>Pseudomonadati</taxon>
        <taxon>Pseudomonadota</taxon>
        <taxon>Betaproteobacteria</taxon>
        <taxon>Burkholderiales</taxon>
        <taxon>Alcaligenaceae</taxon>
        <taxon>Pigmentiphaga</taxon>
    </lineage>
</organism>
<proteinExistence type="inferred from homology"/>
<sequence length="315" mass="35151">MNNPDNQDPQIADLRAVLALIEDGTVTRAARRLGLTQSALSYHLDRMRKRFADPLFVRVGNRMAPTPFAQRLAEPAARVLRIVETEIAGLARFDPAVTDREFRIGVNEIGAIVLVPKLMKRLAEVAPLARLAPTQVSPDTMAAALESGELDVVAGHVSRPHDALLRQHLYRRAYVCVARRDHPRIGDTMTLREFGRTPQVQSPSVPITFAWINDQLRRHGVQSQVRLTTEHVAAIPFIVAASDLIAIIPDEVYHLFRPIAPIKKVRLPLRIPSIDVHQYWHSRVAGDPANQFFRSVVYAVGCERQPASPGDLSYT</sequence>
<comment type="caution">
    <text evidence="6">The sequence shown here is derived from an EMBL/GenBank/DDBJ whole genome shotgun (WGS) entry which is preliminary data.</text>
</comment>
<dbReference type="PROSITE" id="PS50931">
    <property type="entry name" value="HTH_LYSR"/>
    <property type="match status" value="1"/>
</dbReference>
<comment type="similarity">
    <text evidence="1">Belongs to the LysR transcriptional regulatory family.</text>
</comment>
<dbReference type="InterPro" id="IPR000847">
    <property type="entry name" value="LysR_HTH_N"/>
</dbReference>
<evidence type="ECO:0000313" key="6">
    <source>
        <dbReference type="EMBL" id="RZS80259.1"/>
    </source>
</evidence>
<dbReference type="CDD" id="cd08459">
    <property type="entry name" value="PBP2_DntR_NahR_LinR_like"/>
    <property type="match status" value="1"/>
</dbReference>
<accession>A0A4Q7NBH6</accession>
<dbReference type="Proteomes" id="UP000292445">
    <property type="component" value="Unassembled WGS sequence"/>
</dbReference>
<dbReference type="InterPro" id="IPR011991">
    <property type="entry name" value="ArsR-like_HTH"/>
</dbReference>
<dbReference type="GO" id="GO:0003677">
    <property type="term" value="F:DNA binding"/>
    <property type="evidence" value="ECO:0007669"/>
    <property type="project" value="UniProtKB-KW"/>
</dbReference>
<dbReference type="Pfam" id="PF03466">
    <property type="entry name" value="LysR_substrate"/>
    <property type="match status" value="1"/>
</dbReference>
<feature type="domain" description="HTH lysR-type" evidence="5">
    <location>
        <begin position="9"/>
        <end position="66"/>
    </location>
</feature>
<dbReference type="InterPro" id="IPR005119">
    <property type="entry name" value="LysR_subst-bd"/>
</dbReference>
<dbReference type="AlphaFoldDB" id="A0A4Q7NBH6"/>
<dbReference type="InterPro" id="IPR036390">
    <property type="entry name" value="WH_DNA-bd_sf"/>
</dbReference>
<dbReference type="RefSeq" id="WP_130358040.1">
    <property type="nucleotide sequence ID" value="NZ_SGXC01000002.1"/>
</dbReference>
<reference evidence="6 7" key="1">
    <citation type="submission" date="2019-02" db="EMBL/GenBank/DDBJ databases">
        <title>Genomic Encyclopedia of Type Strains, Phase IV (KMG-IV): sequencing the most valuable type-strain genomes for metagenomic binning, comparative biology and taxonomic classification.</title>
        <authorList>
            <person name="Goeker M."/>
        </authorList>
    </citation>
    <scope>NUCLEOTIDE SEQUENCE [LARGE SCALE GENOMIC DNA]</scope>
    <source>
        <strain evidence="6 7">K24</strain>
    </source>
</reference>